<evidence type="ECO:0000313" key="2">
    <source>
        <dbReference type="Proteomes" id="UP001248581"/>
    </source>
</evidence>
<dbReference type="RefSeq" id="WP_348386084.1">
    <property type="nucleotide sequence ID" value="NZ_CP134146.1"/>
</dbReference>
<dbReference type="Proteomes" id="UP001248581">
    <property type="component" value="Chromosome"/>
</dbReference>
<keyword evidence="2" id="KW-1185">Reference proteome</keyword>
<evidence type="ECO:0000313" key="1">
    <source>
        <dbReference type="EMBL" id="WNC66919.1"/>
    </source>
</evidence>
<organism evidence="1 2">
    <name type="scientific">Thalassotalea nanhaiensis</name>
    <dbReference type="NCBI Taxonomy" id="3065648"/>
    <lineage>
        <taxon>Bacteria</taxon>
        <taxon>Pseudomonadati</taxon>
        <taxon>Pseudomonadota</taxon>
        <taxon>Gammaproteobacteria</taxon>
        <taxon>Alteromonadales</taxon>
        <taxon>Colwelliaceae</taxon>
        <taxon>Thalassotalea</taxon>
    </lineage>
</organism>
<dbReference type="EMBL" id="CP134146">
    <property type="protein sequence ID" value="WNC66919.1"/>
    <property type="molecule type" value="Genomic_DNA"/>
</dbReference>
<dbReference type="Pfam" id="PF07209">
    <property type="entry name" value="DUF1415"/>
    <property type="match status" value="1"/>
</dbReference>
<gene>
    <name evidence="1" type="ORF">RI845_10245</name>
</gene>
<sequence length="183" mass="21317">MYSNQQVINQCKLWVEKIIIGLNFCPFAKKEFVQNTIAYPVIRNVDLATALQSLLNECKRLDDHPEIETSLVIYPENFQYFYDYLELVNMAENLIVAEGYEGVYQIASFHPDYMFNGVDEDDESNFTNRSPFPILHVIREQSMERAVNAHPDPEGIPDRNIELCYEKGSNFFKQFLVSISKEK</sequence>
<proteinExistence type="predicted"/>
<accession>A0ABY9TFI5</accession>
<dbReference type="InterPro" id="IPR009858">
    <property type="entry name" value="DUF1415"/>
</dbReference>
<protein>
    <submittedName>
        <fullName evidence="1">DUF1415 domain-containing protein</fullName>
    </submittedName>
</protein>
<reference evidence="2" key="1">
    <citation type="submission" date="2023-09" db="EMBL/GenBank/DDBJ databases">
        <authorList>
            <person name="Li S."/>
            <person name="Li X."/>
            <person name="Zhang C."/>
            <person name="Zhao Z."/>
        </authorList>
    </citation>
    <scope>NUCLEOTIDE SEQUENCE [LARGE SCALE GENOMIC DNA]</scope>
    <source>
        <strain evidence="2">SQ345</strain>
    </source>
</reference>
<name>A0ABY9TFI5_9GAMM</name>